<dbReference type="PRINTS" id="PR00413">
    <property type="entry name" value="HADHALOGNASE"/>
</dbReference>
<dbReference type="GO" id="GO:0046872">
    <property type="term" value="F:metal ion binding"/>
    <property type="evidence" value="ECO:0007669"/>
    <property type="project" value="UniProtKB-KW"/>
</dbReference>
<accession>A0A1R1EIN8</accession>
<evidence type="ECO:0000256" key="1">
    <source>
        <dbReference type="ARBA" id="ARBA00001946"/>
    </source>
</evidence>
<dbReference type="STRING" id="297318.BK138_25525"/>
<evidence type="ECO:0000256" key="4">
    <source>
        <dbReference type="ARBA" id="ARBA00022842"/>
    </source>
</evidence>
<protein>
    <submittedName>
        <fullName evidence="5">HAD family hydrolase</fullName>
    </submittedName>
</protein>
<dbReference type="Proteomes" id="UP000187172">
    <property type="component" value="Unassembled WGS sequence"/>
</dbReference>
<keyword evidence="2" id="KW-0479">Metal-binding</keyword>
<evidence type="ECO:0000313" key="5">
    <source>
        <dbReference type="EMBL" id="OMF51622.1"/>
    </source>
</evidence>
<dbReference type="InterPro" id="IPR051400">
    <property type="entry name" value="HAD-like_hydrolase"/>
</dbReference>
<dbReference type="InterPro" id="IPR023214">
    <property type="entry name" value="HAD_sf"/>
</dbReference>
<keyword evidence="4" id="KW-0460">Magnesium</keyword>
<dbReference type="Gene3D" id="3.40.50.1000">
    <property type="entry name" value="HAD superfamily/HAD-like"/>
    <property type="match status" value="1"/>
</dbReference>
<dbReference type="PANTHER" id="PTHR46470:SF2">
    <property type="entry name" value="GLYCERALDEHYDE 3-PHOSPHATE PHOSPHATASE"/>
    <property type="match status" value="1"/>
</dbReference>
<name>A0A1R1EIN8_9BACL</name>
<dbReference type="AlphaFoldDB" id="A0A1R1EIN8"/>
<dbReference type="SFLD" id="SFLDS00003">
    <property type="entry name" value="Haloacid_Dehalogenase"/>
    <property type="match status" value="1"/>
</dbReference>
<sequence>MGEQRAVFFDVDDTLYDHLEPLRQALDRLISPPDGFPYEQVYHRFRHYSDLLSARHGHVNDPANAGDLEDMREQRIQLALAEFGIDVDREQAAAIQAAYLEGQFDIRLFPGAQELIRELQERGDVVGVITNGPKEHQMNKVRALGLDKLVGLDRVFVSGAVGMDKPDPRLFRYVNEATETEPGASWYIGDSWNNDVIGALEAGWTSVWFNHRKVEPFATGHQPHHILGGYGELRSVLLGG</sequence>
<dbReference type="SUPFAM" id="SSF56784">
    <property type="entry name" value="HAD-like"/>
    <property type="match status" value="1"/>
</dbReference>
<evidence type="ECO:0000313" key="6">
    <source>
        <dbReference type="Proteomes" id="UP000187172"/>
    </source>
</evidence>
<dbReference type="Gene3D" id="1.20.120.710">
    <property type="entry name" value="Haloacid dehalogenase hydrolase-like domain"/>
    <property type="match status" value="1"/>
</dbReference>
<organism evidence="5 6">
    <name type="scientific">Paenibacillus rhizosphaerae</name>
    <dbReference type="NCBI Taxonomy" id="297318"/>
    <lineage>
        <taxon>Bacteria</taxon>
        <taxon>Bacillati</taxon>
        <taxon>Bacillota</taxon>
        <taxon>Bacilli</taxon>
        <taxon>Bacillales</taxon>
        <taxon>Paenibacillaceae</taxon>
        <taxon>Paenibacillus</taxon>
    </lineage>
</organism>
<dbReference type="SFLD" id="SFLDG01129">
    <property type="entry name" value="C1.5:_HAD__Beta-PGM__Phosphata"/>
    <property type="match status" value="1"/>
</dbReference>
<proteinExistence type="predicted"/>
<evidence type="ECO:0000256" key="3">
    <source>
        <dbReference type="ARBA" id="ARBA00022801"/>
    </source>
</evidence>
<dbReference type="GO" id="GO:0016791">
    <property type="term" value="F:phosphatase activity"/>
    <property type="evidence" value="ECO:0007669"/>
    <property type="project" value="TreeGrafter"/>
</dbReference>
<dbReference type="InterPro" id="IPR036412">
    <property type="entry name" value="HAD-like_sf"/>
</dbReference>
<comment type="caution">
    <text evidence="5">The sequence shown here is derived from an EMBL/GenBank/DDBJ whole genome shotgun (WGS) entry which is preliminary data.</text>
</comment>
<keyword evidence="6" id="KW-1185">Reference proteome</keyword>
<dbReference type="Pfam" id="PF00702">
    <property type="entry name" value="Hydrolase"/>
    <property type="match status" value="1"/>
</dbReference>
<keyword evidence="3 5" id="KW-0378">Hydrolase</keyword>
<reference evidence="5 6" key="1">
    <citation type="submission" date="2016-11" db="EMBL/GenBank/DDBJ databases">
        <title>Paenibacillus species isolates.</title>
        <authorList>
            <person name="Beno S.M."/>
        </authorList>
    </citation>
    <scope>NUCLEOTIDE SEQUENCE [LARGE SCALE GENOMIC DNA]</scope>
    <source>
        <strain evidence="5 6">FSL R5-0378</strain>
    </source>
</reference>
<comment type="cofactor">
    <cofactor evidence="1">
        <name>Mg(2+)</name>
        <dbReference type="ChEBI" id="CHEBI:18420"/>
    </cofactor>
</comment>
<dbReference type="EMBL" id="MRTP01000009">
    <property type="protein sequence ID" value="OMF51622.1"/>
    <property type="molecule type" value="Genomic_DNA"/>
</dbReference>
<dbReference type="RefSeq" id="WP_076173622.1">
    <property type="nucleotide sequence ID" value="NZ_MRTP01000009.1"/>
</dbReference>
<dbReference type="InterPro" id="IPR006439">
    <property type="entry name" value="HAD-SF_hydro_IA"/>
</dbReference>
<gene>
    <name evidence="5" type="ORF">BK138_25525</name>
</gene>
<dbReference type="GO" id="GO:0044281">
    <property type="term" value="P:small molecule metabolic process"/>
    <property type="evidence" value="ECO:0007669"/>
    <property type="project" value="UniProtKB-ARBA"/>
</dbReference>
<evidence type="ECO:0000256" key="2">
    <source>
        <dbReference type="ARBA" id="ARBA00022723"/>
    </source>
</evidence>
<dbReference type="NCBIfam" id="TIGR01549">
    <property type="entry name" value="HAD-SF-IA-v1"/>
    <property type="match status" value="1"/>
</dbReference>
<dbReference type="PANTHER" id="PTHR46470">
    <property type="entry name" value="N-ACYLNEURAMINATE-9-PHOSPHATASE"/>
    <property type="match status" value="1"/>
</dbReference>